<dbReference type="KEGG" id="ncon:LC1Nh_0700"/>
<protein>
    <recommendedName>
        <fullName evidence="4">DUF3784 domain-containing protein</fullName>
    </recommendedName>
</protein>
<name>A0A5Q0UI88_9ARCH</name>
<feature type="transmembrane region" description="Helical" evidence="1">
    <location>
        <begin position="48"/>
        <end position="67"/>
    </location>
</feature>
<sequence length="98" mass="10772">MQAVMTTLAAGLFIAALGILIRYRGATSLIAGFDLEKISDEEGLSNFIGLNAVYVASLTIVIGLIEYSQFQSKIYWYIYTAAVVLLILRMIVGARDYN</sequence>
<accession>A0A5Q0UI88</accession>
<dbReference type="InterPro" id="IPR017259">
    <property type="entry name" value="UCP037672"/>
</dbReference>
<reference evidence="3" key="1">
    <citation type="submission" date="2019-05" db="EMBL/GenBank/DDBJ databases">
        <title>Candidatus Nanohalobium constans, a novel model system to study the DPANN nano-sized archaea: genomic and physiological characterization of a nanoarchaeon co-cultured with its chitinotrophic host.</title>
        <authorList>
            <person name="La Cono V."/>
            <person name="Arcadi E."/>
            <person name="Crisafi F."/>
            <person name="Denaro R."/>
            <person name="La Spada G."/>
            <person name="Messina E."/>
            <person name="Smedile F."/>
            <person name="Toshchakov S.V."/>
            <person name="Shevchenko M.A."/>
            <person name="Golyshin P.N."/>
            <person name="Golyshina O.V."/>
            <person name="Ferrer M."/>
            <person name="Rohde M."/>
            <person name="Mushegian A."/>
            <person name="Sorokin D.Y."/>
            <person name="Giuliano L."/>
            <person name="Yakimov M.M."/>
        </authorList>
    </citation>
    <scope>NUCLEOTIDE SEQUENCE [LARGE SCALE GENOMIC DNA]</scope>
    <source>
        <strain evidence="3">LC1Nh</strain>
    </source>
</reference>
<evidence type="ECO:0000256" key="1">
    <source>
        <dbReference type="SAM" id="Phobius"/>
    </source>
</evidence>
<evidence type="ECO:0000313" key="3">
    <source>
        <dbReference type="Proteomes" id="UP000377803"/>
    </source>
</evidence>
<dbReference type="Proteomes" id="UP000377803">
    <property type="component" value="Chromosome"/>
</dbReference>
<evidence type="ECO:0000313" key="2">
    <source>
        <dbReference type="EMBL" id="QGA80589.1"/>
    </source>
</evidence>
<keyword evidence="1" id="KW-0812">Transmembrane</keyword>
<dbReference type="EMBL" id="CP040089">
    <property type="protein sequence ID" value="QGA80589.1"/>
    <property type="molecule type" value="Genomic_DNA"/>
</dbReference>
<dbReference type="Pfam" id="PF12650">
    <property type="entry name" value="DUF3784"/>
    <property type="match status" value="1"/>
</dbReference>
<keyword evidence="1" id="KW-0472">Membrane</keyword>
<feature type="transmembrane region" description="Helical" evidence="1">
    <location>
        <begin position="74"/>
        <end position="92"/>
    </location>
</feature>
<keyword evidence="3" id="KW-1185">Reference proteome</keyword>
<dbReference type="AlphaFoldDB" id="A0A5Q0UI88"/>
<keyword evidence="1" id="KW-1133">Transmembrane helix</keyword>
<organism evidence="2 3">
    <name type="scientific">Candidatus Nanohalobium constans</name>
    <dbReference type="NCBI Taxonomy" id="2565781"/>
    <lineage>
        <taxon>Archaea</taxon>
        <taxon>Candidatus Nanohalarchaeota</taxon>
        <taxon>Candidatus Nanohalobia</taxon>
        <taxon>Candidatus Nanohalobiales</taxon>
        <taxon>Candidatus Nanohalobiaceae</taxon>
        <taxon>Candidatus Nanohalobium</taxon>
    </lineage>
</organism>
<gene>
    <name evidence="2" type="ORF">LC1Nh_0700</name>
</gene>
<proteinExistence type="predicted"/>
<evidence type="ECO:0008006" key="4">
    <source>
        <dbReference type="Google" id="ProtNLM"/>
    </source>
</evidence>